<dbReference type="GO" id="GO:0004497">
    <property type="term" value="F:monooxygenase activity"/>
    <property type="evidence" value="ECO:0007669"/>
    <property type="project" value="UniProtKB-KW"/>
</dbReference>
<dbReference type="SUPFAM" id="SSF54909">
    <property type="entry name" value="Dimeric alpha+beta barrel"/>
    <property type="match status" value="1"/>
</dbReference>
<dbReference type="Proteomes" id="UP000245708">
    <property type="component" value="Unassembled WGS sequence"/>
</dbReference>
<evidence type="ECO:0000313" key="3">
    <source>
        <dbReference type="Proteomes" id="UP000245708"/>
    </source>
</evidence>
<reference evidence="2 3" key="1">
    <citation type="submission" date="2018-05" db="EMBL/GenBank/DDBJ databases">
        <title>Genomic Encyclopedia of Type Strains, Phase IV (KMG-IV): sequencing the most valuable type-strain genomes for metagenomic binning, comparative biology and taxonomic classification.</title>
        <authorList>
            <person name="Goeker M."/>
        </authorList>
    </citation>
    <scope>NUCLEOTIDE SEQUENCE [LARGE SCALE GENOMIC DNA]</scope>
    <source>
        <strain evidence="2 3">DSM 16097</strain>
    </source>
</reference>
<feature type="domain" description="ABM" evidence="1">
    <location>
        <begin position="3"/>
        <end position="91"/>
    </location>
</feature>
<evidence type="ECO:0000259" key="1">
    <source>
        <dbReference type="PROSITE" id="PS51725"/>
    </source>
</evidence>
<proteinExistence type="predicted"/>
<gene>
    <name evidence="2" type="ORF">C7455_101825</name>
</gene>
<organism evidence="2 3">
    <name type="scientific">Roseicyclus mahoneyensis</name>
    <dbReference type="NCBI Taxonomy" id="164332"/>
    <lineage>
        <taxon>Bacteria</taxon>
        <taxon>Pseudomonadati</taxon>
        <taxon>Pseudomonadota</taxon>
        <taxon>Alphaproteobacteria</taxon>
        <taxon>Rhodobacterales</taxon>
        <taxon>Roseobacteraceae</taxon>
        <taxon>Roseicyclus</taxon>
    </lineage>
</organism>
<dbReference type="InterPro" id="IPR011008">
    <property type="entry name" value="Dimeric_a/b-barrel"/>
</dbReference>
<dbReference type="AlphaFoldDB" id="A0A316GPZ2"/>
<dbReference type="PROSITE" id="PS51725">
    <property type="entry name" value="ABM"/>
    <property type="match status" value="1"/>
</dbReference>
<keyword evidence="2" id="KW-0503">Monooxygenase</keyword>
<dbReference type="InterPro" id="IPR007138">
    <property type="entry name" value="ABM_dom"/>
</dbReference>
<protein>
    <submittedName>
        <fullName evidence="2">Quinol monooxygenase YgiN</fullName>
    </submittedName>
</protein>
<sequence length="91" mass="9924">MIHLSGRVICPNAETAARLAGLLPDHIRLTRAEPGCLSFEVTQSDDPLIWQVEERFADRAAFDAHQSRTAASGFAAATVGIMRDYKITEAP</sequence>
<dbReference type="Pfam" id="PF03992">
    <property type="entry name" value="ABM"/>
    <property type="match status" value="1"/>
</dbReference>
<dbReference type="EMBL" id="QGGW01000001">
    <property type="protein sequence ID" value="PWK62789.1"/>
    <property type="molecule type" value="Genomic_DNA"/>
</dbReference>
<name>A0A316GPZ2_9RHOB</name>
<comment type="caution">
    <text evidence="2">The sequence shown here is derived from an EMBL/GenBank/DDBJ whole genome shotgun (WGS) entry which is preliminary data.</text>
</comment>
<dbReference type="Gene3D" id="3.30.70.100">
    <property type="match status" value="1"/>
</dbReference>
<accession>A0A316GPZ2</accession>
<keyword evidence="2" id="KW-0560">Oxidoreductase</keyword>
<evidence type="ECO:0000313" key="2">
    <source>
        <dbReference type="EMBL" id="PWK62789.1"/>
    </source>
</evidence>
<keyword evidence="3" id="KW-1185">Reference proteome</keyword>